<dbReference type="Gene3D" id="3.40.1690.10">
    <property type="entry name" value="secretion proteins EscU"/>
    <property type="match status" value="1"/>
</dbReference>
<proteinExistence type="inferred from homology"/>
<dbReference type="InterPro" id="IPR029025">
    <property type="entry name" value="T3SS_substrate_exporter_C"/>
</dbReference>
<dbReference type="SUPFAM" id="SSF160544">
    <property type="entry name" value="EscU C-terminal domain-like"/>
    <property type="match status" value="1"/>
</dbReference>
<dbReference type="EMBL" id="DRKW01000056">
    <property type="protein sequence ID" value="HEB73775.1"/>
    <property type="molecule type" value="Genomic_DNA"/>
</dbReference>
<comment type="caution">
    <text evidence="2">The sequence shown here is derived from an EMBL/GenBank/DDBJ whole genome shotgun (WGS) entry which is preliminary data.</text>
</comment>
<keyword evidence="2" id="KW-0282">Flagellum</keyword>
<dbReference type="AlphaFoldDB" id="A0A7V1I3Y0"/>
<accession>A0A7V1I3Y0</accession>
<dbReference type="Pfam" id="PF01312">
    <property type="entry name" value="Bac_export_2"/>
    <property type="match status" value="1"/>
</dbReference>
<reference evidence="2" key="1">
    <citation type="journal article" date="2020" name="mSystems">
        <title>Genome- and Community-Level Interaction Insights into Carbon Utilization and Element Cycling Functions of Hydrothermarchaeota in Hydrothermal Sediment.</title>
        <authorList>
            <person name="Zhou Z."/>
            <person name="Liu Y."/>
            <person name="Xu W."/>
            <person name="Pan J."/>
            <person name="Luo Z.H."/>
            <person name="Li M."/>
        </authorList>
    </citation>
    <scope>NUCLEOTIDE SEQUENCE [LARGE SCALE GENOMIC DNA]</scope>
    <source>
        <strain evidence="2">HyVt-45</strain>
    </source>
</reference>
<dbReference type="PANTHER" id="PTHR30531">
    <property type="entry name" value="FLAGELLAR BIOSYNTHETIC PROTEIN FLHB"/>
    <property type="match status" value="1"/>
</dbReference>
<protein>
    <submittedName>
        <fullName evidence="2">Flagellar biosynthesis protein FlhB</fullName>
    </submittedName>
</protein>
<name>A0A7V1I3Y0_DESA2</name>
<evidence type="ECO:0000313" key="2">
    <source>
        <dbReference type="EMBL" id="HEB73775.1"/>
    </source>
</evidence>
<evidence type="ECO:0000256" key="1">
    <source>
        <dbReference type="ARBA" id="ARBA00010690"/>
    </source>
</evidence>
<dbReference type="GO" id="GO:0009306">
    <property type="term" value="P:protein secretion"/>
    <property type="evidence" value="ECO:0007669"/>
    <property type="project" value="InterPro"/>
</dbReference>
<gene>
    <name evidence="2" type="ORF">ENJ03_00945</name>
</gene>
<keyword evidence="2" id="KW-0966">Cell projection</keyword>
<dbReference type="Proteomes" id="UP000886268">
    <property type="component" value="Unassembled WGS sequence"/>
</dbReference>
<dbReference type="PANTHER" id="PTHR30531:SF12">
    <property type="entry name" value="FLAGELLAR BIOSYNTHETIC PROTEIN FLHB"/>
    <property type="match status" value="1"/>
</dbReference>
<dbReference type="GO" id="GO:0005886">
    <property type="term" value="C:plasma membrane"/>
    <property type="evidence" value="ECO:0007669"/>
    <property type="project" value="TreeGrafter"/>
</dbReference>
<sequence>KEEMHAPKVIAKGAGIIAEKIEEIAKSHGIPVIQNKKLAQALYKMVEIGEEIPAVLYQAVAEVLAYIYRLRGEMNE</sequence>
<organism evidence="2">
    <name type="scientific">Desulfofervidus auxilii</name>
    <dbReference type="NCBI Taxonomy" id="1621989"/>
    <lineage>
        <taxon>Bacteria</taxon>
        <taxon>Pseudomonadati</taxon>
        <taxon>Thermodesulfobacteriota</taxon>
        <taxon>Candidatus Desulfofervidia</taxon>
        <taxon>Candidatus Desulfofervidales</taxon>
        <taxon>Candidatus Desulfofervidaceae</taxon>
        <taxon>Candidatus Desulfofervidus</taxon>
    </lineage>
</organism>
<feature type="non-terminal residue" evidence="2">
    <location>
        <position position="1"/>
    </location>
</feature>
<comment type="similarity">
    <text evidence="1">Belongs to the type III secretion exporter family.</text>
</comment>
<dbReference type="InterPro" id="IPR006135">
    <property type="entry name" value="T3SS_substrate_exporter"/>
</dbReference>
<keyword evidence="2" id="KW-0969">Cilium</keyword>